<dbReference type="NCBIfam" id="TIGR03784">
    <property type="entry name" value="marine_sortase"/>
    <property type="match status" value="1"/>
</dbReference>
<evidence type="ECO:0000313" key="2">
    <source>
        <dbReference type="EMBL" id="SFC69557.1"/>
    </source>
</evidence>
<organism evidence="2 3">
    <name type="scientific">Pseudoalteromonas denitrificans DSM 6059</name>
    <dbReference type="NCBI Taxonomy" id="1123010"/>
    <lineage>
        <taxon>Bacteria</taxon>
        <taxon>Pseudomonadati</taxon>
        <taxon>Pseudomonadota</taxon>
        <taxon>Gammaproteobacteria</taxon>
        <taxon>Alteromonadales</taxon>
        <taxon>Pseudoalteromonadaceae</taxon>
        <taxon>Pseudoalteromonas</taxon>
    </lineage>
</organism>
<evidence type="ECO:0000256" key="1">
    <source>
        <dbReference type="ARBA" id="ARBA00022801"/>
    </source>
</evidence>
<gene>
    <name evidence="2" type="ORF">SAMN02745724_02310</name>
</gene>
<dbReference type="GO" id="GO:0016787">
    <property type="term" value="F:hydrolase activity"/>
    <property type="evidence" value="ECO:0007669"/>
    <property type="project" value="UniProtKB-KW"/>
</dbReference>
<proteinExistence type="predicted"/>
<dbReference type="AlphaFoldDB" id="A0A1I1L8Y1"/>
<dbReference type="NCBIfam" id="TIGR01076">
    <property type="entry name" value="sortase_fam"/>
    <property type="match status" value="1"/>
</dbReference>
<dbReference type="EMBL" id="FOLO01000015">
    <property type="protein sequence ID" value="SFC69557.1"/>
    <property type="molecule type" value="Genomic_DNA"/>
</dbReference>
<dbReference type="InterPro" id="IPR041999">
    <property type="entry name" value="Sortase_D_1"/>
</dbReference>
<dbReference type="InterPro" id="IPR022445">
    <property type="entry name" value="Sortase_proteobact_type"/>
</dbReference>
<keyword evidence="1" id="KW-0378">Hydrolase</keyword>
<protein>
    <submittedName>
        <fullName evidence="2">Sortase A</fullName>
    </submittedName>
</protein>
<dbReference type="OrthoDB" id="9790661at2"/>
<keyword evidence="3" id="KW-1185">Reference proteome</keyword>
<dbReference type="SUPFAM" id="SSF63817">
    <property type="entry name" value="Sortase"/>
    <property type="match status" value="1"/>
</dbReference>
<reference evidence="2 3" key="1">
    <citation type="submission" date="2016-10" db="EMBL/GenBank/DDBJ databases">
        <authorList>
            <person name="de Groot N.N."/>
        </authorList>
    </citation>
    <scope>NUCLEOTIDE SEQUENCE [LARGE SCALE GENOMIC DNA]</scope>
    <source>
        <strain evidence="2 3">DSM 6059</strain>
    </source>
</reference>
<dbReference type="InterPro" id="IPR005754">
    <property type="entry name" value="Sortase"/>
</dbReference>
<accession>A0A1I1L8Y1</accession>
<evidence type="ECO:0000313" key="3">
    <source>
        <dbReference type="Proteomes" id="UP000198862"/>
    </source>
</evidence>
<sequence length="195" mass="21930">MKQYFAVFLCCIGFWQLGSGLYMQMKAQLAQYLISQAWQKNILEGGSKQIQPWFYADTWPVAKLEVPSLGIEEYILSGASGRNLAFGAAHFLPSAKIHEINKNQTGKAGLIAGHNDTNFAFLSQLNIEDTFNITLHSGLKIQYQISNIRIIHQSDTAFLQPSEQMTSHLYLMTCYPFNALQAGTEQRYLVESIAI</sequence>
<dbReference type="InterPro" id="IPR023365">
    <property type="entry name" value="Sortase_dom-sf"/>
</dbReference>
<dbReference type="CDD" id="cd05828">
    <property type="entry name" value="Sortase_D_1"/>
    <property type="match status" value="1"/>
</dbReference>
<dbReference type="Pfam" id="PF04203">
    <property type="entry name" value="Sortase"/>
    <property type="match status" value="1"/>
</dbReference>
<dbReference type="RefSeq" id="WP_091983813.1">
    <property type="nucleotide sequence ID" value="NZ_FOLO01000015.1"/>
</dbReference>
<dbReference type="STRING" id="1123010.SAMN02745724_02310"/>
<dbReference type="Proteomes" id="UP000198862">
    <property type="component" value="Unassembled WGS sequence"/>
</dbReference>
<dbReference type="Gene3D" id="2.40.260.10">
    <property type="entry name" value="Sortase"/>
    <property type="match status" value="1"/>
</dbReference>
<name>A0A1I1L8Y1_9GAMM</name>